<comment type="similarity">
    <text evidence="1">Belongs to the protein prenyltransferase subunit alpha family.</text>
</comment>
<gene>
    <name evidence="5" type="ORF">ASPSYDRAFT_36623</name>
</gene>
<evidence type="ECO:0000256" key="1">
    <source>
        <dbReference type="ARBA" id="ARBA00006734"/>
    </source>
</evidence>
<dbReference type="Gene3D" id="1.25.40.120">
    <property type="entry name" value="Protein prenylyltransferase"/>
    <property type="match status" value="1"/>
</dbReference>
<accession>A0A1L9T146</accession>
<dbReference type="GO" id="GO:0008318">
    <property type="term" value="F:protein prenyltransferase activity"/>
    <property type="evidence" value="ECO:0007669"/>
    <property type="project" value="InterPro"/>
</dbReference>
<proteinExistence type="inferred from homology"/>
<evidence type="ECO:0000256" key="4">
    <source>
        <dbReference type="ARBA" id="ARBA00022737"/>
    </source>
</evidence>
<evidence type="ECO:0000256" key="2">
    <source>
        <dbReference type="ARBA" id="ARBA00022602"/>
    </source>
</evidence>
<evidence type="ECO:0000313" key="6">
    <source>
        <dbReference type="Proteomes" id="UP000184356"/>
    </source>
</evidence>
<dbReference type="PANTHER" id="PTHR11129">
    <property type="entry name" value="PROTEIN FARNESYLTRANSFERASE ALPHA SUBUNIT/RAB GERANYLGERANYL TRANSFERASE ALPHA SUBUNIT"/>
    <property type="match status" value="1"/>
</dbReference>
<keyword evidence="4" id="KW-0677">Repeat</keyword>
<evidence type="ECO:0000256" key="3">
    <source>
        <dbReference type="ARBA" id="ARBA00022679"/>
    </source>
</evidence>
<protein>
    <submittedName>
        <fullName evidence="5">Uncharacterized protein</fullName>
    </submittedName>
</protein>
<dbReference type="SUPFAM" id="SSF48439">
    <property type="entry name" value="Protein prenylyltransferase"/>
    <property type="match status" value="1"/>
</dbReference>
<dbReference type="AlphaFoldDB" id="A0A1L9T146"/>
<dbReference type="Pfam" id="PF01239">
    <property type="entry name" value="PPTA"/>
    <property type="match status" value="1"/>
</dbReference>
<dbReference type="PANTHER" id="PTHR11129:SF3">
    <property type="entry name" value="PROTEIN PRENYLTRANSFERASE ALPHA SUBUNIT REPEAT-CONTAINING PROTEIN 1"/>
    <property type="match status" value="1"/>
</dbReference>
<sequence>MTAKCPPPTDAFRDLARIFTTRGGRILEFEILLPGLGPILEDDGAVGVSKKYLVQAFVTARQIFFDSLKANPNYTGGATFSGSSNHEVHGEDANKGVAVASEIILLFDCEHLTACNWRKKRLSALFNSDEEALIHALNIELSLMTTFLCSPLHRHTKSPTLWHHRQWIQLQVIRLRKPDFQGVQEILQGELSIALRAGELHPRNYYAFSYIRQMHRILSELGQENSEAWSVQLAQFIVRPTLDWCILHPGDISGLMFLLYLLDAVPDAALRLETVTRMVRYALDTDWERESIWTFIDLANRKFNLLESLGDSPAYPWSALRDCALSDSPQQGEIKAGPSWKTWLGRARIHWSQSPQFTHIPPA</sequence>
<dbReference type="VEuPathDB" id="FungiDB:ASPSYDRAFT_36623"/>
<dbReference type="OrthoDB" id="5358702at2759"/>
<dbReference type="InterPro" id="IPR002088">
    <property type="entry name" value="Prenyl_trans_a"/>
</dbReference>
<dbReference type="Proteomes" id="UP000184356">
    <property type="component" value="Unassembled WGS sequence"/>
</dbReference>
<keyword evidence="2" id="KW-0637">Prenyltransferase</keyword>
<keyword evidence="6" id="KW-1185">Reference proteome</keyword>
<keyword evidence="3" id="KW-0808">Transferase</keyword>
<dbReference type="GeneID" id="63761521"/>
<evidence type="ECO:0000313" key="5">
    <source>
        <dbReference type="EMBL" id="OJJ53061.1"/>
    </source>
</evidence>
<reference evidence="6" key="1">
    <citation type="journal article" date="2017" name="Genome Biol.">
        <title>Comparative genomics reveals high biological diversity and specific adaptations in the industrially and medically important fungal genus Aspergillus.</title>
        <authorList>
            <person name="de Vries R.P."/>
            <person name="Riley R."/>
            <person name="Wiebenga A."/>
            <person name="Aguilar-Osorio G."/>
            <person name="Amillis S."/>
            <person name="Uchima C.A."/>
            <person name="Anderluh G."/>
            <person name="Asadollahi M."/>
            <person name="Askin M."/>
            <person name="Barry K."/>
            <person name="Battaglia E."/>
            <person name="Bayram O."/>
            <person name="Benocci T."/>
            <person name="Braus-Stromeyer S.A."/>
            <person name="Caldana C."/>
            <person name="Canovas D."/>
            <person name="Cerqueira G.C."/>
            <person name="Chen F."/>
            <person name="Chen W."/>
            <person name="Choi C."/>
            <person name="Clum A."/>
            <person name="Dos Santos R.A."/>
            <person name="Damasio A.R."/>
            <person name="Diallinas G."/>
            <person name="Emri T."/>
            <person name="Fekete E."/>
            <person name="Flipphi M."/>
            <person name="Freyberg S."/>
            <person name="Gallo A."/>
            <person name="Gournas C."/>
            <person name="Habgood R."/>
            <person name="Hainaut M."/>
            <person name="Harispe M.L."/>
            <person name="Henrissat B."/>
            <person name="Hilden K.S."/>
            <person name="Hope R."/>
            <person name="Hossain A."/>
            <person name="Karabika E."/>
            <person name="Karaffa L."/>
            <person name="Karanyi Z."/>
            <person name="Krasevec N."/>
            <person name="Kuo A."/>
            <person name="Kusch H."/>
            <person name="LaButti K."/>
            <person name="Lagendijk E.L."/>
            <person name="Lapidus A."/>
            <person name="Levasseur A."/>
            <person name="Lindquist E."/>
            <person name="Lipzen A."/>
            <person name="Logrieco A.F."/>
            <person name="MacCabe A."/>
            <person name="Maekelae M.R."/>
            <person name="Malavazi I."/>
            <person name="Melin P."/>
            <person name="Meyer V."/>
            <person name="Mielnichuk N."/>
            <person name="Miskei M."/>
            <person name="Molnar A.P."/>
            <person name="Mule G."/>
            <person name="Ngan C.Y."/>
            <person name="Orejas M."/>
            <person name="Orosz E."/>
            <person name="Ouedraogo J.P."/>
            <person name="Overkamp K.M."/>
            <person name="Park H.-S."/>
            <person name="Perrone G."/>
            <person name="Piumi F."/>
            <person name="Punt P.J."/>
            <person name="Ram A.F."/>
            <person name="Ramon A."/>
            <person name="Rauscher S."/>
            <person name="Record E."/>
            <person name="Riano-Pachon D.M."/>
            <person name="Robert V."/>
            <person name="Roehrig J."/>
            <person name="Ruller R."/>
            <person name="Salamov A."/>
            <person name="Salih N.S."/>
            <person name="Samson R.A."/>
            <person name="Sandor E."/>
            <person name="Sanguinetti M."/>
            <person name="Schuetze T."/>
            <person name="Sepcic K."/>
            <person name="Shelest E."/>
            <person name="Sherlock G."/>
            <person name="Sophianopoulou V."/>
            <person name="Squina F.M."/>
            <person name="Sun H."/>
            <person name="Susca A."/>
            <person name="Todd R.B."/>
            <person name="Tsang A."/>
            <person name="Unkles S.E."/>
            <person name="van de Wiele N."/>
            <person name="van Rossen-Uffink D."/>
            <person name="Oliveira J.V."/>
            <person name="Vesth T.C."/>
            <person name="Visser J."/>
            <person name="Yu J.-H."/>
            <person name="Zhou M."/>
            <person name="Andersen M.R."/>
            <person name="Archer D.B."/>
            <person name="Baker S.E."/>
            <person name="Benoit I."/>
            <person name="Brakhage A.A."/>
            <person name="Braus G.H."/>
            <person name="Fischer R."/>
            <person name="Frisvad J.C."/>
            <person name="Goldman G.H."/>
            <person name="Houbraken J."/>
            <person name="Oakley B."/>
            <person name="Pocsi I."/>
            <person name="Scazzocchio C."/>
            <person name="Seiboth B."/>
            <person name="vanKuyk P.A."/>
            <person name="Wortman J."/>
            <person name="Dyer P.S."/>
            <person name="Grigoriev I.V."/>
        </authorList>
    </citation>
    <scope>NUCLEOTIDE SEQUENCE [LARGE SCALE GENOMIC DNA]</scope>
    <source>
        <strain evidence="6">CBS 593.65</strain>
    </source>
</reference>
<organism evidence="5 6">
    <name type="scientific">Aspergillus sydowii CBS 593.65</name>
    <dbReference type="NCBI Taxonomy" id="1036612"/>
    <lineage>
        <taxon>Eukaryota</taxon>
        <taxon>Fungi</taxon>
        <taxon>Dikarya</taxon>
        <taxon>Ascomycota</taxon>
        <taxon>Pezizomycotina</taxon>
        <taxon>Eurotiomycetes</taxon>
        <taxon>Eurotiomycetidae</taxon>
        <taxon>Eurotiales</taxon>
        <taxon>Aspergillaceae</taxon>
        <taxon>Aspergillus</taxon>
        <taxon>Aspergillus subgen. Nidulantes</taxon>
    </lineage>
</organism>
<dbReference type="GO" id="GO:0005737">
    <property type="term" value="C:cytoplasm"/>
    <property type="evidence" value="ECO:0007669"/>
    <property type="project" value="TreeGrafter"/>
</dbReference>
<name>A0A1L9T146_9EURO</name>
<dbReference type="RefSeq" id="XP_040696867.1">
    <property type="nucleotide sequence ID" value="XM_040845448.1"/>
</dbReference>
<dbReference type="EMBL" id="KV878598">
    <property type="protein sequence ID" value="OJJ53061.1"/>
    <property type="molecule type" value="Genomic_DNA"/>
</dbReference>